<comment type="caution">
    <text evidence="1">The sequence shown here is derived from an EMBL/GenBank/DDBJ whole genome shotgun (WGS) entry which is preliminary data.</text>
</comment>
<evidence type="ECO:0000313" key="2">
    <source>
        <dbReference type="Proteomes" id="UP000769528"/>
    </source>
</evidence>
<protein>
    <submittedName>
        <fullName evidence="1">Uncharacterized protein</fullName>
    </submittedName>
</protein>
<name>A0A9P8PHT0_9ASCO</name>
<sequence length="137" mass="15063">MALAYFFGCLISLYNSGKIAWPPNGDMKIPNDKNSCKLSIGHRAVLAGYNKDPGPLEDNPVISIILTINDVEMIPNKLRCDSISNLIKLDTKNAIEMMIFNNDLSIPNAALKLSEKIMIIEIPALSKSMLKVKTTNA</sequence>
<gene>
    <name evidence="1" type="ORF">WICMUC_004581</name>
</gene>
<keyword evidence="2" id="KW-1185">Reference proteome</keyword>
<organism evidence="1 2">
    <name type="scientific">Wickerhamomyces mucosus</name>
    <dbReference type="NCBI Taxonomy" id="1378264"/>
    <lineage>
        <taxon>Eukaryota</taxon>
        <taxon>Fungi</taxon>
        <taxon>Dikarya</taxon>
        <taxon>Ascomycota</taxon>
        <taxon>Saccharomycotina</taxon>
        <taxon>Saccharomycetes</taxon>
        <taxon>Phaffomycetales</taxon>
        <taxon>Wickerhamomycetaceae</taxon>
        <taxon>Wickerhamomyces</taxon>
    </lineage>
</organism>
<proteinExistence type="predicted"/>
<dbReference type="EMBL" id="JAEUBF010001269">
    <property type="protein sequence ID" value="KAH3671770.1"/>
    <property type="molecule type" value="Genomic_DNA"/>
</dbReference>
<dbReference type="Proteomes" id="UP000769528">
    <property type="component" value="Unassembled WGS sequence"/>
</dbReference>
<reference evidence="1" key="2">
    <citation type="submission" date="2021-01" db="EMBL/GenBank/DDBJ databases">
        <authorList>
            <person name="Schikora-Tamarit M.A."/>
        </authorList>
    </citation>
    <scope>NUCLEOTIDE SEQUENCE</scope>
    <source>
        <strain evidence="1">CBS6341</strain>
    </source>
</reference>
<accession>A0A9P8PHT0</accession>
<dbReference type="AlphaFoldDB" id="A0A9P8PHT0"/>
<reference evidence="1" key="1">
    <citation type="journal article" date="2021" name="Open Biol.">
        <title>Shared evolutionary footprints suggest mitochondrial oxidative damage underlies multiple complex I losses in fungi.</title>
        <authorList>
            <person name="Schikora-Tamarit M.A."/>
            <person name="Marcet-Houben M."/>
            <person name="Nosek J."/>
            <person name="Gabaldon T."/>
        </authorList>
    </citation>
    <scope>NUCLEOTIDE SEQUENCE</scope>
    <source>
        <strain evidence="1">CBS6341</strain>
    </source>
</reference>
<evidence type="ECO:0000313" key="1">
    <source>
        <dbReference type="EMBL" id="KAH3671770.1"/>
    </source>
</evidence>
<dbReference type="OrthoDB" id="10568096at2759"/>